<name>A0A7Z0D2J1_9MICO</name>
<evidence type="ECO:0008006" key="3">
    <source>
        <dbReference type="Google" id="ProtNLM"/>
    </source>
</evidence>
<dbReference type="EMBL" id="JACBZP010000001">
    <property type="protein sequence ID" value="NYI67666.1"/>
    <property type="molecule type" value="Genomic_DNA"/>
</dbReference>
<dbReference type="AlphaFoldDB" id="A0A7Z0D2J1"/>
<dbReference type="Proteomes" id="UP000539111">
    <property type="component" value="Unassembled WGS sequence"/>
</dbReference>
<evidence type="ECO:0000313" key="1">
    <source>
        <dbReference type="EMBL" id="NYI67666.1"/>
    </source>
</evidence>
<keyword evidence="2" id="KW-1185">Reference proteome</keyword>
<proteinExistence type="predicted"/>
<gene>
    <name evidence="1" type="ORF">BJY26_001972</name>
</gene>
<protein>
    <recommendedName>
        <fullName evidence="3">MOSC domain-containing protein</fullName>
    </recommendedName>
</protein>
<comment type="caution">
    <text evidence="1">The sequence shown here is derived from an EMBL/GenBank/DDBJ whole genome shotgun (WGS) entry which is preliminary data.</text>
</comment>
<dbReference type="SUPFAM" id="SSF50800">
    <property type="entry name" value="PK beta-barrel domain-like"/>
    <property type="match status" value="1"/>
</dbReference>
<reference evidence="1 2" key="1">
    <citation type="submission" date="2020-07" db="EMBL/GenBank/DDBJ databases">
        <title>Sequencing the genomes of 1000 actinobacteria strains.</title>
        <authorList>
            <person name="Klenk H.-P."/>
        </authorList>
    </citation>
    <scope>NUCLEOTIDE SEQUENCE [LARGE SCALE GENOMIC DNA]</scope>
    <source>
        <strain evidence="1 2">DSM 26341</strain>
    </source>
</reference>
<sequence length="200" mass="21103">MASYSIVRLQVQTDRLKPGSAPHRYYHPERILSVPVLDVGPDGASGIGPDGPVVDVHNRNHPRTRDPKGKAGLTVLGTGDYERIRRRYGQHVTDGIAGESILVDAPDGLAGGQGERACVITANGPIELRSVRVAAPCVEFSRFCLGEEMSDTVSADVREALKFLDGGMRGYRAVACAAGSIAVGDSVEFSPSADSGDLST</sequence>
<dbReference type="RefSeq" id="WP_179427785.1">
    <property type="nucleotide sequence ID" value="NZ_JACBZP010000001.1"/>
</dbReference>
<accession>A0A7Z0D2J1</accession>
<organism evidence="1 2">
    <name type="scientific">Spelaeicoccus albus</name>
    <dbReference type="NCBI Taxonomy" id="1280376"/>
    <lineage>
        <taxon>Bacteria</taxon>
        <taxon>Bacillati</taxon>
        <taxon>Actinomycetota</taxon>
        <taxon>Actinomycetes</taxon>
        <taxon>Micrococcales</taxon>
        <taxon>Brevibacteriaceae</taxon>
        <taxon>Spelaeicoccus</taxon>
    </lineage>
</organism>
<evidence type="ECO:0000313" key="2">
    <source>
        <dbReference type="Proteomes" id="UP000539111"/>
    </source>
</evidence>
<dbReference type="InterPro" id="IPR011037">
    <property type="entry name" value="Pyrv_Knase-like_insert_dom_sf"/>
</dbReference>